<sequence>MTVQCIDSSTMTHQQLRSFIQIMKEAIGATSGKRSNYIVELGLDLTSPFAFLLGRDNFTQEQKVFAEGIFCIVMNIPMRRQEQLWINGTTWYPKNKNRVEAPMEQSRLDYDFMMEISDRPKDWEEILKVSSTTFTKLTKGDIAPYDLIRPSIALMQFGFPEPEQFFTRL</sequence>
<keyword evidence="2" id="KW-1185">Reference proteome</keyword>
<dbReference type="AlphaFoldDB" id="A0A2S9VEP6"/>
<name>A0A2S9VEP6_9ALTE</name>
<evidence type="ECO:0000313" key="2">
    <source>
        <dbReference type="Proteomes" id="UP000238949"/>
    </source>
</evidence>
<organism evidence="1 2">
    <name type="scientific">Alteromonas alba</name>
    <dbReference type="NCBI Taxonomy" id="2079529"/>
    <lineage>
        <taxon>Bacteria</taxon>
        <taxon>Pseudomonadati</taxon>
        <taxon>Pseudomonadota</taxon>
        <taxon>Gammaproteobacteria</taxon>
        <taxon>Alteromonadales</taxon>
        <taxon>Alteromonadaceae</taxon>
        <taxon>Alteromonas/Salinimonas group</taxon>
        <taxon>Alteromonas</taxon>
    </lineage>
</organism>
<reference evidence="2" key="1">
    <citation type="journal article" date="2020" name="Int. J. Syst. Evol. Microbiol.">
        <title>Alteromonas alba sp. nov., a marine bacterium isolated from the seawater of the West Pacific Ocean.</title>
        <authorList>
            <person name="Sun C."/>
            <person name="Wu Y.-H."/>
            <person name="Xamxidin M."/>
            <person name="Cheng H."/>
            <person name="Xu X.-W."/>
        </authorList>
    </citation>
    <scope>NUCLEOTIDE SEQUENCE [LARGE SCALE GENOMIC DNA]</scope>
    <source>
        <strain evidence="2">190</strain>
    </source>
</reference>
<evidence type="ECO:0000313" key="1">
    <source>
        <dbReference type="EMBL" id="PRO74928.1"/>
    </source>
</evidence>
<dbReference type="EMBL" id="PVNP01000030">
    <property type="protein sequence ID" value="PRO74928.1"/>
    <property type="molecule type" value="Genomic_DNA"/>
</dbReference>
<proteinExistence type="predicted"/>
<gene>
    <name evidence="1" type="ORF">C6Y40_03795</name>
</gene>
<comment type="caution">
    <text evidence="1">The sequence shown here is derived from an EMBL/GenBank/DDBJ whole genome shotgun (WGS) entry which is preliminary data.</text>
</comment>
<protein>
    <submittedName>
        <fullName evidence="1">Uncharacterized protein</fullName>
    </submittedName>
</protein>
<accession>A0A2S9VEP6</accession>
<dbReference type="Proteomes" id="UP000238949">
    <property type="component" value="Unassembled WGS sequence"/>
</dbReference>